<dbReference type="InterPro" id="IPR011009">
    <property type="entry name" value="Kinase-like_dom_sf"/>
</dbReference>
<accession>A0ABV8ICV0</accession>
<dbReference type="Gene3D" id="1.10.510.10">
    <property type="entry name" value="Transferase(Phosphotransferase) domain 1"/>
    <property type="match status" value="1"/>
</dbReference>
<evidence type="ECO:0000259" key="7">
    <source>
        <dbReference type="PROSITE" id="PS50011"/>
    </source>
</evidence>
<dbReference type="EC" id="2.7.11.1" evidence="8"/>
<evidence type="ECO:0000256" key="4">
    <source>
        <dbReference type="ARBA" id="ARBA00022840"/>
    </source>
</evidence>
<evidence type="ECO:0000313" key="8">
    <source>
        <dbReference type="EMBL" id="MFC4060893.1"/>
    </source>
</evidence>
<evidence type="ECO:0000256" key="3">
    <source>
        <dbReference type="ARBA" id="ARBA00022777"/>
    </source>
</evidence>
<dbReference type="PROSITE" id="PS00107">
    <property type="entry name" value="PROTEIN_KINASE_ATP"/>
    <property type="match status" value="1"/>
</dbReference>
<dbReference type="GO" id="GO:0004674">
    <property type="term" value="F:protein serine/threonine kinase activity"/>
    <property type="evidence" value="ECO:0007669"/>
    <property type="project" value="UniProtKB-EC"/>
</dbReference>
<sequence>MTDELDLHTRRIGPYTLVRQLGEGGMGIVHLAHDEQNRPVALKVMRPELARREEFRRRFQREVDAARRVARFCTAPVLDAGIDGDQAYIVTDYVEGPDLSSVVETRGPLTGAALEALAVGVATALAAIHEAGVVHRDLKPSNILLGSTGPRVIDFGIARLAEPDATQSAALVGTPAYMSPEQVNGGAVTAASDIFAWAGVVVYAGTGQPPFGTGDMPQVLYRVVNHVPRLDGVDERLRPLVEQALDKDPARRPTAQELLDRLLGRTRATAVEGARTVSDAWTPSLPGLGASLPGLGASGVARWRRLRTPLLAAALAALVTAGGSLALLRPWEAADPSARDALPAGSTVTATVTATMTTAAPAGDGGDGGDASPSSAAAGPTREEAGPPPGKAVRPGTSEAGADIRFRHSSGEEIPIHVRIDSLVREGDRIRLQWTVRNDGSGDQRVSFGDLMDDGLSAEKISLILPGAAPPAFPLWEENRCVCSRWGPIDDLAPGESKRLHAVFDGVSAEVKTVGVDLAQLGLYENILVTGT</sequence>
<dbReference type="SUPFAM" id="SSF56112">
    <property type="entry name" value="Protein kinase-like (PK-like)"/>
    <property type="match status" value="1"/>
</dbReference>
<dbReference type="Gene3D" id="3.30.200.20">
    <property type="entry name" value="Phosphorylase Kinase, domain 1"/>
    <property type="match status" value="1"/>
</dbReference>
<dbReference type="SMART" id="SM00220">
    <property type="entry name" value="S_TKc"/>
    <property type="match status" value="1"/>
</dbReference>
<proteinExistence type="predicted"/>
<dbReference type="PANTHER" id="PTHR43289">
    <property type="entry name" value="MITOGEN-ACTIVATED PROTEIN KINASE KINASE KINASE 20-RELATED"/>
    <property type="match status" value="1"/>
</dbReference>
<comment type="caution">
    <text evidence="8">The sequence shown here is derived from an EMBL/GenBank/DDBJ whole genome shotgun (WGS) entry which is preliminary data.</text>
</comment>
<feature type="binding site" evidence="5">
    <location>
        <position position="43"/>
    </location>
    <ligand>
        <name>ATP</name>
        <dbReference type="ChEBI" id="CHEBI:30616"/>
    </ligand>
</feature>
<dbReference type="InterPro" id="IPR000719">
    <property type="entry name" value="Prot_kinase_dom"/>
</dbReference>
<dbReference type="Pfam" id="PF00069">
    <property type="entry name" value="Pkinase"/>
    <property type="match status" value="1"/>
</dbReference>
<dbReference type="PROSITE" id="PS50011">
    <property type="entry name" value="PROTEIN_KINASE_DOM"/>
    <property type="match status" value="1"/>
</dbReference>
<feature type="compositionally biased region" description="Low complexity" evidence="6">
    <location>
        <begin position="370"/>
        <end position="380"/>
    </location>
</feature>
<keyword evidence="3 8" id="KW-0418">Kinase</keyword>
<protein>
    <submittedName>
        <fullName evidence="8">Serine/threonine-protein kinase</fullName>
        <ecNumber evidence="8">2.7.11.1</ecNumber>
    </submittedName>
</protein>
<name>A0ABV8ICV0_9ACTN</name>
<keyword evidence="9" id="KW-1185">Reference proteome</keyword>
<keyword evidence="1 8" id="KW-0808">Transferase</keyword>
<feature type="domain" description="Protein kinase" evidence="7">
    <location>
        <begin position="15"/>
        <end position="263"/>
    </location>
</feature>
<evidence type="ECO:0000256" key="2">
    <source>
        <dbReference type="ARBA" id="ARBA00022741"/>
    </source>
</evidence>
<keyword evidence="4 5" id="KW-0067">ATP-binding</keyword>
<dbReference type="InterPro" id="IPR017441">
    <property type="entry name" value="Protein_kinase_ATP_BS"/>
</dbReference>
<evidence type="ECO:0000256" key="1">
    <source>
        <dbReference type="ARBA" id="ARBA00022679"/>
    </source>
</evidence>
<dbReference type="Proteomes" id="UP001595850">
    <property type="component" value="Unassembled WGS sequence"/>
</dbReference>
<dbReference type="InterPro" id="IPR008271">
    <property type="entry name" value="Ser/Thr_kinase_AS"/>
</dbReference>
<evidence type="ECO:0000256" key="5">
    <source>
        <dbReference type="PROSITE-ProRule" id="PRU10141"/>
    </source>
</evidence>
<evidence type="ECO:0000313" key="9">
    <source>
        <dbReference type="Proteomes" id="UP001595850"/>
    </source>
</evidence>
<dbReference type="CDD" id="cd14014">
    <property type="entry name" value="STKc_PknB_like"/>
    <property type="match status" value="1"/>
</dbReference>
<feature type="region of interest" description="Disordered" evidence="6">
    <location>
        <begin position="358"/>
        <end position="399"/>
    </location>
</feature>
<dbReference type="RefSeq" id="WP_377290569.1">
    <property type="nucleotide sequence ID" value="NZ_JBHSBM010000024.1"/>
</dbReference>
<evidence type="ECO:0000256" key="6">
    <source>
        <dbReference type="SAM" id="MobiDB-lite"/>
    </source>
</evidence>
<dbReference type="EMBL" id="JBHSBM010000024">
    <property type="protein sequence ID" value="MFC4060893.1"/>
    <property type="molecule type" value="Genomic_DNA"/>
</dbReference>
<organism evidence="8 9">
    <name type="scientific">Planomonospora corallina</name>
    <dbReference type="NCBI Taxonomy" id="1806052"/>
    <lineage>
        <taxon>Bacteria</taxon>
        <taxon>Bacillati</taxon>
        <taxon>Actinomycetota</taxon>
        <taxon>Actinomycetes</taxon>
        <taxon>Streptosporangiales</taxon>
        <taxon>Streptosporangiaceae</taxon>
        <taxon>Planomonospora</taxon>
    </lineage>
</organism>
<keyword evidence="2 5" id="KW-0547">Nucleotide-binding</keyword>
<dbReference type="PROSITE" id="PS00108">
    <property type="entry name" value="PROTEIN_KINASE_ST"/>
    <property type="match status" value="1"/>
</dbReference>
<gene>
    <name evidence="8" type="ORF">ACFOWE_21530</name>
</gene>
<reference evidence="9" key="1">
    <citation type="journal article" date="2019" name="Int. J. Syst. Evol. Microbiol.">
        <title>The Global Catalogue of Microorganisms (GCM) 10K type strain sequencing project: providing services to taxonomists for standard genome sequencing and annotation.</title>
        <authorList>
            <consortium name="The Broad Institute Genomics Platform"/>
            <consortium name="The Broad Institute Genome Sequencing Center for Infectious Disease"/>
            <person name="Wu L."/>
            <person name="Ma J."/>
        </authorList>
    </citation>
    <scope>NUCLEOTIDE SEQUENCE [LARGE SCALE GENOMIC DNA]</scope>
    <source>
        <strain evidence="9">TBRC 4489</strain>
    </source>
</reference>
<dbReference type="PANTHER" id="PTHR43289:SF34">
    <property type="entry name" value="SERINE_THREONINE-PROTEIN KINASE YBDM-RELATED"/>
    <property type="match status" value="1"/>
</dbReference>